<sequence length="835" mass="92597">MLANNIMIKKTLSHGIKVLKLSTWISVVAALLVVLVVAFFVTFPALIKAPIEQQLSEFSELDISLSKISFDFNQDGLALNLHNFKVRSPQQGLPIAEVNHLQWDINLSSLLDDVYHPSEIFIDTLILYSDTDQNTNEFGVNQIRQLISPQSLEALYFFKSLSINKTLIKGSQTIEIAPMVLSRNEAQLSLSVVEQDLGFSLPDSQVGKANIIATLSTTQSNQNKALIIPLLISNDEFSVQSHLKIFNEHGNDFVEFNSYIEQMQASDVAKYLPAQALSDDTHAWIKRGFVSGKLEDTQFYLKRNLSTSTIVETRFDTNLKDMELLFNSDWNSLKQLDATLQTDGKKIVVMVHSTQLNEMALNDIKVQILDMSQPKLEAEVIGKINTQSEDLIEFLRRAPLSETVNEVLNQFTLTGDVTGDMKLVVPLDERESILDIDLVLDKNHLTTLNGGVVVEDYTSKLAFHNDEITATGAGNIRGMPFDIYINPDNRGDDNESTFGVELSDNSGLEVYITKRLNQSWRARVESESIKGNVEVVLNEGGNPSVKLLGLQVTTLDAIKGEWDITPNDFPSMYLSAQGVYIDENVLPNFSAELLSQDNMLTISNLQFDGVGVGDEMLSFNGFWVDGRTGLYANAKGNGLAEFLQKLKVKEKVAGGEFDFDIRLSCECTPWNMNYQDVTGYVAMKVKKGVFTEKDPNIGRILSLLNIKSIAKRLKLDVGDVTKEGFVYEDIDARIHISNALAKIDKFELNATSGVIRLTGQSHIINEEYEMMAKVSPAVGDAVPAATALAGGGAIGLGVWLIDEALFEGKLIDKIVDKVVDIEYKITGPWDNPTIE</sequence>
<keyword evidence="1" id="KW-0812">Transmembrane</keyword>
<proteinExistence type="predicted"/>
<dbReference type="PANTHER" id="PTHR38690">
    <property type="entry name" value="PROTEASE-RELATED"/>
    <property type="match status" value="1"/>
</dbReference>
<organism evidence="3">
    <name type="scientific">hydrothermal vent metagenome</name>
    <dbReference type="NCBI Taxonomy" id="652676"/>
    <lineage>
        <taxon>unclassified sequences</taxon>
        <taxon>metagenomes</taxon>
        <taxon>ecological metagenomes</taxon>
    </lineage>
</organism>
<dbReference type="Pfam" id="PF13116">
    <property type="entry name" value="YhdP"/>
    <property type="match status" value="2"/>
</dbReference>
<protein>
    <submittedName>
        <fullName evidence="3">FIG006388: Possible exported protein</fullName>
    </submittedName>
</protein>
<dbReference type="AlphaFoldDB" id="A0A1W1DIG9"/>
<dbReference type="EMBL" id="FPHV01000041">
    <property type="protein sequence ID" value="SFV81077.1"/>
    <property type="molecule type" value="Genomic_DNA"/>
</dbReference>
<dbReference type="InterPro" id="IPR025263">
    <property type="entry name" value="YhdP_central"/>
</dbReference>
<name>A0A1W1DIG9_9ZZZZ</name>
<evidence type="ECO:0000259" key="2">
    <source>
        <dbReference type="Pfam" id="PF13116"/>
    </source>
</evidence>
<gene>
    <name evidence="3" type="ORF">MNB_SUP05-6-104</name>
</gene>
<feature type="domain" description="YhdP central" evidence="2">
    <location>
        <begin position="515"/>
        <end position="834"/>
    </location>
</feature>
<reference evidence="3" key="1">
    <citation type="submission" date="2016-10" db="EMBL/GenBank/DDBJ databases">
        <authorList>
            <person name="de Groot N.N."/>
        </authorList>
    </citation>
    <scope>NUCLEOTIDE SEQUENCE</scope>
</reference>
<keyword evidence="1" id="KW-0472">Membrane</keyword>
<feature type="domain" description="YhdP central" evidence="2">
    <location>
        <begin position="214"/>
        <end position="490"/>
    </location>
</feature>
<accession>A0A1W1DIG9</accession>
<evidence type="ECO:0000313" key="3">
    <source>
        <dbReference type="EMBL" id="SFV81077.1"/>
    </source>
</evidence>
<dbReference type="InterPro" id="IPR011836">
    <property type="entry name" value="YhdP"/>
</dbReference>
<evidence type="ECO:0000256" key="1">
    <source>
        <dbReference type="SAM" id="Phobius"/>
    </source>
</evidence>
<keyword evidence="1" id="KW-1133">Transmembrane helix</keyword>
<feature type="transmembrane region" description="Helical" evidence="1">
    <location>
        <begin position="21"/>
        <end position="47"/>
    </location>
</feature>
<dbReference type="PANTHER" id="PTHR38690:SF1">
    <property type="entry name" value="PROTEASE"/>
    <property type="match status" value="1"/>
</dbReference>